<accession>A0AAD5Q0K4</accession>
<name>A0AAD5Q0K4_9CRUS</name>
<gene>
    <name evidence="1" type="ORF">GHT06_013364</name>
</gene>
<dbReference type="AlphaFoldDB" id="A0AAD5Q0K4"/>
<evidence type="ECO:0000313" key="2">
    <source>
        <dbReference type="Proteomes" id="UP000820818"/>
    </source>
</evidence>
<protein>
    <submittedName>
        <fullName evidence="1">Uncharacterized protein</fullName>
    </submittedName>
</protein>
<dbReference type="Proteomes" id="UP000820818">
    <property type="component" value="Linkage Group LG3"/>
</dbReference>
<reference evidence="1 2" key="1">
    <citation type="submission" date="2022-05" db="EMBL/GenBank/DDBJ databases">
        <title>A multi-omics perspective on studying reproductive biology in Daphnia sinensis.</title>
        <authorList>
            <person name="Jia J."/>
        </authorList>
    </citation>
    <scope>NUCLEOTIDE SEQUENCE [LARGE SCALE GENOMIC DNA]</scope>
    <source>
        <strain evidence="1 2">WSL</strain>
    </source>
</reference>
<evidence type="ECO:0000313" key="1">
    <source>
        <dbReference type="EMBL" id="KAI9562395.1"/>
    </source>
</evidence>
<comment type="caution">
    <text evidence="1">The sequence shown here is derived from an EMBL/GenBank/DDBJ whole genome shotgun (WGS) entry which is preliminary data.</text>
</comment>
<organism evidence="1 2">
    <name type="scientific">Daphnia sinensis</name>
    <dbReference type="NCBI Taxonomy" id="1820382"/>
    <lineage>
        <taxon>Eukaryota</taxon>
        <taxon>Metazoa</taxon>
        <taxon>Ecdysozoa</taxon>
        <taxon>Arthropoda</taxon>
        <taxon>Crustacea</taxon>
        <taxon>Branchiopoda</taxon>
        <taxon>Diplostraca</taxon>
        <taxon>Cladocera</taxon>
        <taxon>Anomopoda</taxon>
        <taxon>Daphniidae</taxon>
        <taxon>Daphnia</taxon>
        <taxon>Daphnia similis group</taxon>
    </lineage>
</organism>
<proteinExistence type="predicted"/>
<sequence length="228" mass="26552">MLLHCSHYSNAKTQLTNALVKNNVGLWVGNAIRSNAPGRTAGRVTYPELDAPLRTDSSFHQRLQPEQHNNDKRRSIIENIIPDIVGDVCLDYMHVVCIGEYKKLLNRRAFGKFDNIRFSRTNITAISNYRIGICMYIPSNFVRKTRPLEELPRSKATELRLYLLYICPAAYRPFLSRKRFQHLMLLHVAIKILVNKDRCREFASYADSLLRLFVKTSVELYGFPFYFF</sequence>
<dbReference type="EMBL" id="WJBH02000003">
    <property type="protein sequence ID" value="KAI9562395.1"/>
    <property type="molecule type" value="Genomic_DNA"/>
</dbReference>
<dbReference type="PANTHER" id="PTHR33053:SF9">
    <property type="entry name" value="AGAP000105-PA"/>
    <property type="match status" value="1"/>
</dbReference>
<keyword evidence="2" id="KW-1185">Reference proteome</keyword>
<dbReference type="PANTHER" id="PTHR33053">
    <property type="entry name" value="PROTEIN, PUTATIVE-RELATED"/>
    <property type="match status" value="1"/>
</dbReference>